<dbReference type="Pfam" id="PF08543">
    <property type="entry name" value="Phos_pyr_kin"/>
    <property type="match status" value="1"/>
</dbReference>
<dbReference type="Gene3D" id="3.40.1190.20">
    <property type="match status" value="1"/>
</dbReference>
<dbReference type="GO" id="GO:0008972">
    <property type="term" value="F:phosphomethylpyrimidine kinase activity"/>
    <property type="evidence" value="ECO:0007669"/>
    <property type="project" value="TreeGrafter"/>
</dbReference>
<protein>
    <submittedName>
        <fullName evidence="3">Hydroxymethylpyrimidine/phosphomethylpyrimidine kinase</fullName>
    </submittedName>
</protein>
<reference evidence="3 4" key="1">
    <citation type="submission" date="2018-06" db="EMBL/GenBank/DDBJ databases">
        <title>Genome analysis of cellulolytic fungus Trichoderma lentiforme CFAM-422.</title>
        <authorList>
            <person name="Steindorff A.S."/>
            <person name="Formighieri E.F."/>
            <person name="Midorikawa G.E.O."/>
            <person name="Tamietti M.S."/>
            <person name="Ramos E.Z."/>
            <person name="Silva A.S."/>
            <person name="Bon E.P.S."/>
            <person name="Mendes T.D."/>
            <person name="Damaso M.C.T."/>
            <person name="Favaro L.C.L."/>
        </authorList>
    </citation>
    <scope>NUCLEOTIDE SEQUENCE [LARGE SCALE GENOMIC DNA]</scope>
    <source>
        <strain evidence="3 4">CFAM-422</strain>
    </source>
</reference>
<proteinExistence type="predicted"/>
<dbReference type="InterPro" id="IPR013749">
    <property type="entry name" value="PM/HMP-P_kinase-1"/>
</dbReference>
<evidence type="ECO:0000313" key="3">
    <source>
        <dbReference type="EMBL" id="KAF3071856.1"/>
    </source>
</evidence>
<keyword evidence="3" id="KW-0418">Kinase</keyword>
<sequence>MLFTSAVASAFLIASSLAAPHPINELGPIKMSPREYWAFAIKLRDDSAKEKRAPEADIAAREYWAFAIKLRDGVTAKRAILESQCEQAEEGIYCTYTSADIEAYGRGSKLQEGCVTTDTGVSCFYPGATPEDAVRGYLGLKADERAITAQGVPVMTVSAGSAIRNGEEPVDITATALEAVIKETDEALRKIDCKVVKIGALFSAESIRIVARSLQQSEHLMTVLDTEPFFKTGPAPKQEAVTALRKEMLPSVKILSATVPEVKALLDEAGIQVDYPKSIQDVQSMANTLRSLGPEYVIIKREMFEETDGMTTLHFVLCGGEEPLIVASRFENPKRLFGASYSIPPVIAAHLAKGYGAQEAVSASFKFVEEMVKGGQYFS</sequence>
<dbReference type="GO" id="GO:0008902">
    <property type="term" value="F:hydroxymethylpyrimidine kinase activity"/>
    <property type="evidence" value="ECO:0007669"/>
    <property type="project" value="TreeGrafter"/>
</dbReference>
<evidence type="ECO:0000313" key="4">
    <source>
        <dbReference type="Proteomes" id="UP000801864"/>
    </source>
</evidence>
<dbReference type="PANTHER" id="PTHR20858:SF17">
    <property type="entry name" value="HYDROXYMETHYLPYRIMIDINE_PHOSPHOMETHYLPYRIMIDINE KINASE THI20-RELATED"/>
    <property type="match status" value="1"/>
</dbReference>
<gene>
    <name evidence="3" type="ORF">CFAM422_005805</name>
</gene>
<dbReference type="AlphaFoldDB" id="A0A9P4XDL9"/>
<organism evidence="3 4">
    <name type="scientific">Trichoderma lentiforme</name>
    <dbReference type="NCBI Taxonomy" id="1567552"/>
    <lineage>
        <taxon>Eukaryota</taxon>
        <taxon>Fungi</taxon>
        <taxon>Dikarya</taxon>
        <taxon>Ascomycota</taxon>
        <taxon>Pezizomycotina</taxon>
        <taxon>Sordariomycetes</taxon>
        <taxon>Hypocreomycetidae</taxon>
        <taxon>Hypocreales</taxon>
        <taxon>Hypocreaceae</taxon>
        <taxon>Trichoderma</taxon>
    </lineage>
</organism>
<evidence type="ECO:0000256" key="1">
    <source>
        <dbReference type="SAM" id="SignalP"/>
    </source>
</evidence>
<name>A0A9P4XDL9_9HYPO</name>
<keyword evidence="4" id="KW-1185">Reference proteome</keyword>
<dbReference type="GO" id="GO:0005829">
    <property type="term" value="C:cytosol"/>
    <property type="evidence" value="ECO:0007669"/>
    <property type="project" value="TreeGrafter"/>
</dbReference>
<dbReference type="InterPro" id="IPR029056">
    <property type="entry name" value="Ribokinase-like"/>
</dbReference>
<feature type="domain" description="Pyridoxamine kinase/Phosphomethylpyrimidine kinase" evidence="2">
    <location>
        <begin position="139"/>
        <end position="373"/>
    </location>
</feature>
<evidence type="ECO:0000259" key="2">
    <source>
        <dbReference type="Pfam" id="PF08543"/>
    </source>
</evidence>
<dbReference type="Proteomes" id="UP000801864">
    <property type="component" value="Unassembled WGS sequence"/>
</dbReference>
<comment type="caution">
    <text evidence="3">The sequence shown here is derived from an EMBL/GenBank/DDBJ whole genome shotgun (WGS) entry which is preliminary data.</text>
</comment>
<dbReference type="EMBL" id="QLNT01000009">
    <property type="protein sequence ID" value="KAF3071856.1"/>
    <property type="molecule type" value="Genomic_DNA"/>
</dbReference>
<keyword evidence="1" id="KW-0732">Signal</keyword>
<dbReference type="PANTHER" id="PTHR20858">
    <property type="entry name" value="PHOSPHOMETHYLPYRIMIDINE KINASE"/>
    <property type="match status" value="1"/>
</dbReference>
<accession>A0A9P4XDL9</accession>
<keyword evidence="3" id="KW-0808">Transferase</keyword>
<dbReference type="SUPFAM" id="SSF53613">
    <property type="entry name" value="Ribokinase-like"/>
    <property type="match status" value="1"/>
</dbReference>
<feature type="chain" id="PRO_5040120668" evidence="1">
    <location>
        <begin position="19"/>
        <end position="379"/>
    </location>
</feature>
<dbReference type="GO" id="GO:0009228">
    <property type="term" value="P:thiamine biosynthetic process"/>
    <property type="evidence" value="ECO:0007669"/>
    <property type="project" value="TreeGrafter"/>
</dbReference>
<feature type="signal peptide" evidence="1">
    <location>
        <begin position="1"/>
        <end position="18"/>
    </location>
</feature>